<dbReference type="Gene3D" id="1.10.287.130">
    <property type="match status" value="1"/>
</dbReference>
<gene>
    <name evidence="7" type="ORF">Y10_04320</name>
</gene>
<dbReference type="SUPFAM" id="SSF47384">
    <property type="entry name" value="Homodimeric domain of signal transducing histidine kinase"/>
    <property type="match status" value="1"/>
</dbReference>
<evidence type="ECO:0000256" key="4">
    <source>
        <dbReference type="ARBA" id="ARBA00022679"/>
    </source>
</evidence>
<accession>A0ABQ5MF65</accession>
<name>A0ABQ5MF65_9FLAO</name>
<dbReference type="InterPro" id="IPR003594">
    <property type="entry name" value="HATPase_dom"/>
</dbReference>
<dbReference type="InterPro" id="IPR036097">
    <property type="entry name" value="HisK_dim/P_sf"/>
</dbReference>
<keyword evidence="8" id="KW-1185">Reference proteome</keyword>
<dbReference type="EMBL" id="BRVO01000001">
    <property type="protein sequence ID" value="GLB48064.1"/>
    <property type="molecule type" value="Genomic_DNA"/>
</dbReference>
<dbReference type="PRINTS" id="PR00344">
    <property type="entry name" value="BCTRLSENSOR"/>
</dbReference>
<dbReference type="PANTHER" id="PTHR42878">
    <property type="entry name" value="TWO-COMPONENT HISTIDINE KINASE"/>
    <property type="match status" value="1"/>
</dbReference>
<dbReference type="InterPro" id="IPR036890">
    <property type="entry name" value="HATPase_C_sf"/>
</dbReference>
<evidence type="ECO:0000256" key="1">
    <source>
        <dbReference type="ARBA" id="ARBA00000085"/>
    </source>
</evidence>
<protein>
    <recommendedName>
        <fullName evidence="2">histidine kinase</fullName>
        <ecNumber evidence="2">2.7.13.3</ecNumber>
    </recommendedName>
</protein>
<dbReference type="EC" id="2.7.13.3" evidence="2"/>
<evidence type="ECO:0000256" key="2">
    <source>
        <dbReference type="ARBA" id="ARBA00012438"/>
    </source>
</evidence>
<dbReference type="InterPro" id="IPR003661">
    <property type="entry name" value="HisK_dim/P_dom"/>
</dbReference>
<keyword evidence="3" id="KW-0597">Phosphoprotein</keyword>
<comment type="caution">
    <text evidence="7">The sequence shown here is derived from an EMBL/GenBank/DDBJ whole genome shotgun (WGS) entry which is preliminary data.</text>
</comment>
<proteinExistence type="predicted"/>
<dbReference type="SUPFAM" id="SSF55874">
    <property type="entry name" value="ATPase domain of HSP90 chaperone/DNA topoisomerase II/histidine kinase"/>
    <property type="match status" value="1"/>
</dbReference>
<evidence type="ECO:0000313" key="8">
    <source>
        <dbReference type="Proteomes" id="UP001143543"/>
    </source>
</evidence>
<dbReference type="CDD" id="cd00082">
    <property type="entry name" value="HisKA"/>
    <property type="match status" value="1"/>
</dbReference>
<comment type="catalytic activity">
    <reaction evidence="1">
        <text>ATP + protein L-histidine = ADP + protein N-phospho-L-histidine.</text>
        <dbReference type="EC" id="2.7.13.3"/>
    </reaction>
</comment>
<dbReference type="PANTHER" id="PTHR42878:SF15">
    <property type="entry name" value="BACTERIOPHYTOCHROME"/>
    <property type="match status" value="1"/>
</dbReference>
<sequence length="349" mass="40139">MNSLLKRQIRKFLPSEYVDDPALETFLSAISKSYDNFDEQSAMIQRAMQLSSEELFNVNAQLRKESEAQKKVIKKLRKIIDTLKIAAMPVGSDEENIAVDGSKLLDFINNQAKEILVVNKQRERLLQSLETQNDELSNYAHMVSHDLKSPLRSIDALTLWLKEDYFDQLDENGKEKLNLIRTNVQKMETLISGILEYSTIDKEDTEYYEVDLNFLVPDIINSMFIPNHVKVTIKNHLPVVKGDTVRLRQLFQNLIGNAIKYNDKEQAKIIIGCANKNNFWEFFVEDNGIGIEEQYHEKIFKTFEKLNNNPDSSGIGLAIVKKIIDLYKGSIWLKSSVGVGSTFYFTLKK</sequence>
<evidence type="ECO:0000313" key="7">
    <source>
        <dbReference type="EMBL" id="GLB48064.1"/>
    </source>
</evidence>
<dbReference type="Proteomes" id="UP001143543">
    <property type="component" value="Unassembled WGS sequence"/>
</dbReference>
<organism evidence="7 8">
    <name type="scientific">Neptunitalea lumnitzerae</name>
    <dbReference type="NCBI Taxonomy" id="2965509"/>
    <lineage>
        <taxon>Bacteria</taxon>
        <taxon>Pseudomonadati</taxon>
        <taxon>Bacteroidota</taxon>
        <taxon>Flavobacteriia</taxon>
        <taxon>Flavobacteriales</taxon>
        <taxon>Flavobacteriaceae</taxon>
        <taxon>Neptunitalea</taxon>
    </lineage>
</organism>
<feature type="domain" description="Histidine kinase" evidence="6">
    <location>
        <begin position="142"/>
        <end position="349"/>
    </location>
</feature>
<evidence type="ECO:0000256" key="5">
    <source>
        <dbReference type="ARBA" id="ARBA00022777"/>
    </source>
</evidence>
<keyword evidence="4" id="KW-0808">Transferase</keyword>
<dbReference type="Pfam" id="PF00512">
    <property type="entry name" value="HisKA"/>
    <property type="match status" value="1"/>
</dbReference>
<evidence type="ECO:0000259" key="6">
    <source>
        <dbReference type="PROSITE" id="PS50109"/>
    </source>
</evidence>
<dbReference type="InterPro" id="IPR050351">
    <property type="entry name" value="BphY/WalK/GraS-like"/>
</dbReference>
<dbReference type="RefSeq" id="WP_281763722.1">
    <property type="nucleotide sequence ID" value="NZ_BRVO01000001.1"/>
</dbReference>
<dbReference type="InterPro" id="IPR004358">
    <property type="entry name" value="Sig_transdc_His_kin-like_C"/>
</dbReference>
<dbReference type="GO" id="GO:0016301">
    <property type="term" value="F:kinase activity"/>
    <property type="evidence" value="ECO:0007669"/>
    <property type="project" value="UniProtKB-KW"/>
</dbReference>
<reference evidence="7" key="1">
    <citation type="submission" date="2022-07" db="EMBL/GenBank/DDBJ databases">
        <title>Taxonomy of Novel Oxalotrophic and Methylotrophic Bacteria.</title>
        <authorList>
            <person name="Sahin N."/>
            <person name="Tani A."/>
        </authorList>
    </citation>
    <scope>NUCLEOTIDE SEQUENCE</scope>
    <source>
        <strain evidence="7">Y10</strain>
    </source>
</reference>
<dbReference type="PROSITE" id="PS50109">
    <property type="entry name" value="HIS_KIN"/>
    <property type="match status" value="1"/>
</dbReference>
<evidence type="ECO:0000256" key="3">
    <source>
        <dbReference type="ARBA" id="ARBA00022553"/>
    </source>
</evidence>
<dbReference type="Gene3D" id="3.30.565.10">
    <property type="entry name" value="Histidine kinase-like ATPase, C-terminal domain"/>
    <property type="match status" value="1"/>
</dbReference>
<dbReference type="InterPro" id="IPR005467">
    <property type="entry name" value="His_kinase_dom"/>
</dbReference>
<dbReference type="SMART" id="SM00387">
    <property type="entry name" value="HATPase_c"/>
    <property type="match status" value="1"/>
</dbReference>
<keyword evidence="5 7" id="KW-0418">Kinase</keyword>
<dbReference type="SMART" id="SM00388">
    <property type="entry name" value="HisKA"/>
    <property type="match status" value="1"/>
</dbReference>
<dbReference type="Pfam" id="PF02518">
    <property type="entry name" value="HATPase_c"/>
    <property type="match status" value="1"/>
</dbReference>